<protein>
    <submittedName>
        <fullName evidence="1">D-aminoacylase</fullName>
        <ecNumber evidence="1">3.5.1.-</ecNumber>
    </submittedName>
</protein>
<proteinExistence type="predicted"/>
<evidence type="ECO:0000313" key="2">
    <source>
        <dbReference type="Proteomes" id="UP001364695"/>
    </source>
</evidence>
<dbReference type="Proteomes" id="UP001364695">
    <property type="component" value="Unassembled WGS sequence"/>
</dbReference>
<name>A0ACC6NZT8_9BURK</name>
<evidence type="ECO:0000313" key="1">
    <source>
        <dbReference type="EMBL" id="MEJ7137500.1"/>
    </source>
</evidence>
<comment type="caution">
    <text evidence="1">The sequence shown here is derived from an EMBL/GenBank/DDBJ whole genome shotgun (WGS) entry which is preliminary data.</text>
</comment>
<reference evidence="1" key="1">
    <citation type="submission" date="2023-10" db="EMBL/GenBank/DDBJ databases">
        <title>Amphibacter perezi, gen. nov., sp. nov. a novel taxa of the family Comamonadaceae, class Betaproteobacteria isolated from the skin microbiota of Pelophylax perezi from different populations.</title>
        <authorList>
            <person name="Costa S."/>
            <person name="Proenca D.N."/>
            <person name="Lopes I."/>
            <person name="Morais P.V."/>
        </authorList>
    </citation>
    <scope>NUCLEOTIDE SEQUENCE</scope>
    <source>
        <strain evidence="1">SL12-8</strain>
    </source>
</reference>
<gene>
    <name evidence="1" type="ORF">RV045_03525</name>
</gene>
<accession>A0ACC6NZT8</accession>
<dbReference type="EMBL" id="JAWDIE010000004">
    <property type="protein sequence ID" value="MEJ7137500.1"/>
    <property type="molecule type" value="Genomic_DNA"/>
</dbReference>
<keyword evidence="1" id="KW-0378">Hydrolase</keyword>
<dbReference type="EC" id="3.5.1.-" evidence="1"/>
<organism evidence="1 2">
    <name type="scientific">Amphibiibacter pelophylacis</name>
    <dbReference type="NCBI Taxonomy" id="1799477"/>
    <lineage>
        <taxon>Bacteria</taxon>
        <taxon>Pseudomonadati</taxon>
        <taxon>Pseudomonadota</taxon>
        <taxon>Betaproteobacteria</taxon>
        <taxon>Burkholderiales</taxon>
        <taxon>Sphaerotilaceae</taxon>
        <taxon>Amphibiibacter</taxon>
    </lineage>
</organism>
<sequence>MSDISPRTVLRNARVFDGSGSAPYSADVLLADGLIRQIAPCGSLPQTAGQAETDLDGLALAPGFIDTHTHDDRLALIQPQMWPKLSQGVTTVITGNCGLSLAPWQAPLDPPQPPAPLTLLGASADFVYDRFADYARAVDAAQPALNVASLVGHATLRLRCMADTARAATPDELDAMRAVLRESLQAGALGLSSGVFYAPARAAGHDELVPLLRDVAQHGGLYTSHIRDEYAGVLDALNEACDAGEAALVPVLLSHHKCAGPANWGRTVETLALVAERQRRHPVRLDAYPYPAGSTVLDPDYVDGVIRIMISWSTAHPEMAGRDLADIAVLWGVDQKEAARRLMPAGAVYFQMREDDVRRVLSFPHTMIGSDGLPHDQHPHPRLWGTFTRVLGHYSRDEGLFHLAEAVRRMTSLPADTFGLSGRGRIRPGLAADLVAFDPDTVRDRATFEQPCLPSEGIAHVWVAGVQAVHDGQATGARAGRWLRRQRERFGDCATPVQEAA</sequence>
<keyword evidence="2" id="KW-1185">Reference proteome</keyword>